<protein>
    <submittedName>
        <fullName evidence="1">9177_t:CDS:1</fullName>
    </submittedName>
</protein>
<evidence type="ECO:0000313" key="2">
    <source>
        <dbReference type="Proteomes" id="UP000789860"/>
    </source>
</evidence>
<dbReference type="Proteomes" id="UP000789860">
    <property type="component" value="Unassembled WGS sequence"/>
</dbReference>
<accession>A0ACA9K731</accession>
<sequence>MSSTINCFWSLLSLSDLSFVYISPWLSKALGPDHDSLLGTSVFDYFHPQDRELARRDLSDHDIVLACFHPDDVKPSHCTQISCGETEFSKEELNKLSSLLHKYSTIGSSRIQTPPFSDNHSSSDFNAFPNRIFQILDKHSKNLIFSWPDPTFVAGTELPNVSYDKFEFSKLLQDASLNSSNIITGKDRIDVQSESCLRLFSNKHIIMSASGKYQKVESVMIPYGVIIFACFQILPSASSTLSFCTSPTFKHQKSLSAPCSPITANGLTKRPRSPGYSPGSLSPTSYSDSGSNSIAYHYRPDTSERSIKRIRLNNNDLDLSVRTVPHLLPNPISPHDSPGCKGNVQYPFPSISQPQNDQTLPQSLPTISQQIYFNQSSQQHFSQHAQQHTQQHVQQHVVTPYSSPTFLPHDNNNAMCQRPNPPPFSQPQPVPNQQPPTFPPFSPSQRRNNAAVNGTKKCESCHTSSSPEWRRGPTGHKTLCNACGLRYSRTIAREIRKREQAQREQEQRFREQREGEERARERAAAIMMQYTNGPQLVLRLV</sequence>
<evidence type="ECO:0000313" key="1">
    <source>
        <dbReference type="EMBL" id="CAG8456174.1"/>
    </source>
</evidence>
<name>A0ACA9K731_9GLOM</name>
<organism evidence="1 2">
    <name type="scientific">Scutellospora calospora</name>
    <dbReference type="NCBI Taxonomy" id="85575"/>
    <lineage>
        <taxon>Eukaryota</taxon>
        <taxon>Fungi</taxon>
        <taxon>Fungi incertae sedis</taxon>
        <taxon>Mucoromycota</taxon>
        <taxon>Glomeromycotina</taxon>
        <taxon>Glomeromycetes</taxon>
        <taxon>Diversisporales</taxon>
        <taxon>Gigasporaceae</taxon>
        <taxon>Scutellospora</taxon>
    </lineage>
</organism>
<keyword evidence="2" id="KW-1185">Reference proteome</keyword>
<comment type="caution">
    <text evidence="1">The sequence shown here is derived from an EMBL/GenBank/DDBJ whole genome shotgun (WGS) entry which is preliminary data.</text>
</comment>
<gene>
    <name evidence="1" type="ORF">SCALOS_LOCUS1409</name>
</gene>
<proteinExistence type="predicted"/>
<reference evidence="1" key="1">
    <citation type="submission" date="2021-06" db="EMBL/GenBank/DDBJ databases">
        <authorList>
            <person name="Kallberg Y."/>
            <person name="Tangrot J."/>
            <person name="Rosling A."/>
        </authorList>
    </citation>
    <scope>NUCLEOTIDE SEQUENCE</scope>
    <source>
        <strain evidence="1">AU212A</strain>
    </source>
</reference>
<dbReference type="EMBL" id="CAJVPM010000959">
    <property type="protein sequence ID" value="CAG8456174.1"/>
    <property type="molecule type" value="Genomic_DNA"/>
</dbReference>